<accession>A0A2R8C0C0</accession>
<comment type="subcellular location">
    <subcellularLocation>
        <location evidence="2">Endomembrane system</location>
        <topology evidence="2">Multi-pass membrane protein</topology>
    </subcellularLocation>
    <subcellularLocation>
        <location evidence="6">Membrane</location>
        <topology evidence="6">Multi-pass membrane protein</topology>
    </subcellularLocation>
</comment>
<evidence type="ECO:0000313" key="10">
    <source>
        <dbReference type="Proteomes" id="UP000244912"/>
    </source>
</evidence>
<keyword evidence="3 6" id="KW-0812">Transmembrane</keyword>
<reference evidence="9 10" key="1">
    <citation type="submission" date="2018-03" db="EMBL/GenBank/DDBJ databases">
        <authorList>
            <person name="Keele B.F."/>
        </authorList>
    </citation>
    <scope>NUCLEOTIDE SEQUENCE [LARGE SCALE GENOMIC DNA]</scope>
    <source>
        <strain evidence="9 10">CECT 8504</strain>
    </source>
</reference>
<keyword evidence="5 7" id="KW-0472">Membrane</keyword>
<protein>
    <submittedName>
        <fullName evidence="9">NADH-quinone oxidoreductase subunit L</fullName>
        <ecNumber evidence="9">1.6.5.11</ecNumber>
    </submittedName>
</protein>
<dbReference type="Pfam" id="PF00361">
    <property type="entry name" value="Proton_antipo_M"/>
    <property type="match status" value="1"/>
</dbReference>
<dbReference type="EC" id="1.6.5.11" evidence="9"/>
<feature type="transmembrane region" description="Helical" evidence="7">
    <location>
        <begin position="384"/>
        <end position="412"/>
    </location>
</feature>
<dbReference type="OrthoDB" id="9811798at2"/>
<evidence type="ECO:0000256" key="2">
    <source>
        <dbReference type="ARBA" id="ARBA00004127"/>
    </source>
</evidence>
<dbReference type="Proteomes" id="UP000244912">
    <property type="component" value="Unassembled WGS sequence"/>
</dbReference>
<name>A0A2R8C0C0_9RHOB</name>
<feature type="transmembrane region" description="Helical" evidence="7">
    <location>
        <begin position="151"/>
        <end position="172"/>
    </location>
</feature>
<keyword evidence="10" id="KW-1185">Reference proteome</keyword>
<feature type="transmembrane region" description="Helical" evidence="7">
    <location>
        <begin position="253"/>
        <end position="273"/>
    </location>
</feature>
<feature type="transmembrane region" description="Helical" evidence="7">
    <location>
        <begin position="223"/>
        <end position="241"/>
    </location>
</feature>
<keyword evidence="4 7" id="KW-1133">Transmembrane helix</keyword>
<dbReference type="GO" id="GO:0015990">
    <property type="term" value="P:electron transport coupled proton transport"/>
    <property type="evidence" value="ECO:0007669"/>
    <property type="project" value="TreeGrafter"/>
</dbReference>
<dbReference type="GO" id="GO:0003954">
    <property type="term" value="F:NADH dehydrogenase activity"/>
    <property type="evidence" value="ECO:0007669"/>
    <property type="project" value="TreeGrafter"/>
</dbReference>
<organism evidence="9 10">
    <name type="scientific">Palleronia abyssalis</name>
    <dbReference type="NCBI Taxonomy" id="1501240"/>
    <lineage>
        <taxon>Bacteria</taxon>
        <taxon>Pseudomonadati</taxon>
        <taxon>Pseudomonadota</taxon>
        <taxon>Alphaproteobacteria</taxon>
        <taxon>Rhodobacterales</taxon>
        <taxon>Roseobacteraceae</taxon>
        <taxon>Palleronia</taxon>
    </lineage>
</organism>
<dbReference type="GO" id="GO:0012505">
    <property type="term" value="C:endomembrane system"/>
    <property type="evidence" value="ECO:0007669"/>
    <property type="project" value="UniProtKB-SubCell"/>
</dbReference>
<evidence type="ECO:0000259" key="8">
    <source>
        <dbReference type="Pfam" id="PF00361"/>
    </source>
</evidence>
<evidence type="ECO:0000256" key="7">
    <source>
        <dbReference type="SAM" id="Phobius"/>
    </source>
</evidence>
<evidence type="ECO:0000313" key="9">
    <source>
        <dbReference type="EMBL" id="SPJ25852.1"/>
    </source>
</evidence>
<evidence type="ECO:0000256" key="6">
    <source>
        <dbReference type="RuleBase" id="RU000320"/>
    </source>
</evidence>
<sequence length="643" mass="65788">MIWALAYLPVLAGLAIWSIGGTRVRLAIMAVAVAATTLTMALIAGGQARRFAWSETLVLQAGLPPLAQAVAILIPAILVAIIFYAAAHEDERGLPRLLGLMLVFTGGMELIVIAADLVTLLIGWEIVGACSWALIGHKWRQQAPGLSANFAFVLTRAGDLGLFLAVMATFAGTGDIGYDSLGTLEGWPLALAAFGLLLAAISKAGQLPFAPWLFRAMDGPTSVSALLHSATMVAAGAYILARLQPQLSAAPGFGAAAMVLGLATAILGGWAALRQTHAKKLLAGSTSAQMGLMIATVGAGYPGIAVLHLIVHAATKAALFCAAGMAHRVSGSFDLRRMGLGRTMPATALLVAIGALSLAAAPPLSGGWSKEEMVKALEHAGPFWAAAIILAGGLSAAYATRFAVSAFGFGFGDDRKARALPGELAGLALLSGATLVLSALWWPPVHEAAARWIGADLPNGSRLGLIASLSSVALGILAGVRVARSDSAAPAQDWLGLPILYEHGVIRPFHAFAHNAAQVDDRVIDLIPRGVASLTTGLSGRLARADDDTIDGLAPGAADRAKGGSIQAWQGAVGIAVRASTALAALGASTGERISDLMPSGGGRIAGMAGADLRRLQTGFAHHYYTILMVGFGLAVGMLILGG</sequence>
<feature type="domain" description="NADH:quinone oxidoreductase/Mrp antiporter transmembrane" evidence="8">
    <location>
        <begin position="114"/>
        <end position="391"/>
    </location>
</feature>
<evidence type="ECO:0000256" key="4">
    <source>
        <dbReference type="ARBA" id="ARBA00022989"/>
    </source>
</evidence>
<dbReference type="PANTHER" id="PTHR42829">
    <property type="entry name" value="NADH-UBIQUINONE OXIDOREDUCTASE CHAIN 5"/>
    <property type="match status" value="1"/>
</dbReference>
<dbReference type="AlphaFoldDB" id="A0A2R8C0C0"/>
<feature type="transmembrane region" description="Helical" evidence="7">
    <location>
        <begin position="624"/>
        <end position="642"/>
    </location>
</feature>
<feature type="transmembrane region" description="Helical" evidence="7">
    <location>
        <begin position="26"/>
        <end position="46"/>
    </location>
</feature>
<keyword evidence="9" id="KW-0560">Oxidoreductase</keyword>
<dbReference type="GO" id="GO:0042773">
    <property type="term" value="P:ATP synthesis coupled electron transport"/>
    <property type="evidence" value="ECO:0007669"/>
    <property type="project" value="InterPro"/>
</dbReference>
<dbReference type="PRINTS" id="PR01434">
    <property type="entry name" value="NADHDHGNASE5"/>
</dbReference>
<gene>
    <name evidence="9" type="primary">nuoL_4</name>
    <name evidence="9" type="ORF">PAA8504_03704</name>
</gene>
<dbReference type="InterPro" id="IPR003945">
    <property type="entry name" value="NU5C-like"/>
</dbReference>
<dbReference type="GO" id="GO:0016020">
    <property type="term" value="C:membrane"/>
    <property type="evidence" value="ECO:0007669"/>
    <property type="project" value="UniProtKB-SubCell"/>
</dbReference>
<feature type="transmembrane region" description="Helical" evidence="7">
    <location>
        <begin position="346"/>
        <end position="364"/>
    </location>
</feature>
<feature type="transmembrane region" description="Helical" evidence="7">
    <location>
        <begin position="66"/>
        <end position="85"/>
    </location>
</feature>
<evidence type="ECO:0000256" key="3">
    <source>
        <dbReference type="ARBA" id="ARBA00022692"/>
    </source>
</evidence>
<comment type="function">
    <text evidence="1">NDH-1 shuttles electrons from NADH, via FMN and iron-sulfur (Fe-S) centers, to quinones in the respiratory chain. The immediate electron acceptor for the enzyme in this species is believed to be ubiquinone. Couples the redox reaction to proton translocation (for every two electrons transferred, four hydrogen ions are translocated across the cytoplasmic membrane), and thus conserves the redox energy in a proton gradient.</text>
</comment>
<evidence type="ECO:0000256" key="5">
    <source>
        <dbReference type="ARBA" id="ARBA00023136"/>
    </source>
</evidence>
<dbReference type="GO" id="GO:0008137">
    <property type="term" value="F:NADH dehydrogenase (ubiquinone) activity"/>
    <property type="evidence" value="ECO:0007669"/>
    <property type="project" value="InterPro"/>
</dbReference>
<dbReference type="InterPro" id="IPR001750">
    <property type="entry name" value="ND/Mrp_TM"/>
</dbReference>
<feature type="transmembrane region" description="Helical" evidence="7">
    <location>
        <begin position="97"/>
        <end position="115"/>
    </location>
</feature>
<evidence type="ECO:0000256" key="1">
    <source>
        <dbReference type="ARBA" id="ARBA00002378"/>
    </source>
</evidence>
<dbReference type="EMBL" id="ONZF01000012">
    <property type="protein sequence ID" value="SPJ25852.1"/>
    <property type="molecule type" value="Genomic_DNA"/>
</dbReference>
<feature type="transmembrane region" description="Helical" evidence="7">
    <location>
        <begin position="184"/>
        <end position="202"/>
    </location>
</feature>
<proteinExistence type="predicted"/>
<feature type="transmembrane region" description="Helical" evidence="7">
    <location>
        <begin position="463"/>
        <end position="483"/>
    </location>
</feature>
<dbReference type="PANTHER" id="PTHR42829:SF2">
    <property type="entry name" value="NADH-UBIQUINONE OXIDOREDUCTASE CHAIN 5"/>
    <property type="match status" value="1"/>
</dbReference>
<feature type="transmembrane region" description="Helical" evidence="7">
    <location>
        <begin position="424"/>
        <end position="443"/>
    </location>
</feature>